<dbReference type="InterPro" id="IPR036513">
    <property type="entry name" value="STAS_dom_sf"/>
</dbReference>
<sequence>MIHFHTYHLDGSDDVLIVELAGRLDTDSAETFFKRLDEEIENGHVKLVFDCHKLEHVSSLGFGMMIRGHSRVQKVDGAVRFARLEGIIAEAFQVVGFHKLFDNYESVEAAVASVA</sequence>
<dbReference type="InterPro" id="IPR002645">
    <property type="entry name" value="STAS_dom"/>
</dbReference>
<proteinExistence type="inferred from homology"/>
<protein>
    <recommendedName>
        <fullName evidence="2">Anti-sigma factor antagonist</fullName>
    </recommendedName>
</protein>
<evidence type="ECO:0000313" key="5">
    <source>
        <dbReference type="Proteomes" id="UP000187735"/>
    </source>
</evidence>
<dbReference type="PANTHER" id="PTHR33495">
    <property type="entry name" value="ANTI-SIGMA FACTOR ANTAGONIST TM_1081-RELATED-RELATED"/>
    <property type="match status" value="1"/>
</dbReference>
<evidence type="ECO:0000256" key="2">
    <source>
        <dbReference type="RuleBase" id="RU003749"/>
    </source>
</evidence>
<dbReference type="NCBIfam" id="TIGR00377">
    <property type="entry name" value="ant_ant_sig"/>
    <property type="match status" value="1"/>
</dbReference>
<evidence type="ECO:0000256" key="1">
    <source>
        <dbReference type="ARBA" id="ARBA00009013"/>
    </source>
</evidence>
<reference evidence="4 5" key="1">
    <citation type="journal article" date="2016" name="Front. Microbiol.">
        <title>Fuerstia marisgermanicae gen. nov., sp. nov., an Unusual Member of the Phylum Planctomycetes from the German Wadden Sea.</title>
        <authorList>
            <person name="Kohn T."/>
            <person name="Heuer A."/>
            <person name="Jogler M."/>
            <person name="Vollmers J."/>
            <person name="Boedeker C."/>
            <person name="Bunk B."/>
            <person name="Rast P."/>
            <person name="Borchert D."/>
            <person name="Glockner I."/>
            <person name="Freese H.M."/>
            <person name="Klenk H.P."/>
            <person name="Overmann J."/>
            <person name="Kaster A.K."/>
            <person name="Rohde M."/>
            <person name="Wiegand S."/>
            <person name="Jogler C."/>
        </authorList>
    </citation>
    <scope>NUCLEOTIDE SEQUENCE [LARGE SCALE GENOMIC DNA]</scope>
    <source>
        <strain evidence="4 5">NH11</strain>
    </source>
</reference>
<organism evidence="4 5">
    <name type="scientific">Fuerstiella marisgermanici</name>
    <dbReference type="NCBI Taxonomy" id="1891926"/>
    <lineage>
        <taxon>Bacteria</taxon>
        <taxon>Pseudomonadati</taxon>
        <taxon>Planctomycetota</taxon>
        <taxon>Planctomycetia</taxon>
        <taxon>Planctomycetales</taxon>
        <taxon>Planctomycetaceae</taxon>
        <taxon>Fuerstiella</taxon>
    </lineage>
</organism>
<dbReference type="KEGG" id="fmr:Fuma_01312"/>
<dbReference type="PROSITE" id="PS50801">
    <property type="entry name" value="STAS"/>
    <property type="match status" value="1"/>
</dbReference>
<dbReference type="CDD" id="cd07043">
    <property type="entry name" value="STAS_anti-anti-sigma_factors"/>
    <property type="match status" value="1"/>
</dbReference>
<dbReference type="EMBL" id="CP017641">
    <property type="protein sequence ID" value="APZ91721.1"/>
    <property type="molecule type" value="Genomic_DNA"/>
</dbReference>
<evidence type="ECO:0000259" key="3">
    <source>
        <dbReference type="PROSITE" id="PS50801"/>
    </source>
</evidence>
<dbReference type="Pfam" id="PF01740">
    <property type="entry name" value="STAS"/>
    <property type="match status" value="1"/>
</dbReference>
<gene>
    <name evidence="4" type="primary">rsbV_1</name>
    <name evidence="4" type="ORF">Fuma_01312</name>
</gene>
<evidence type="ECO:0000313" key="4">
    <source>
        <dbReference type="EMBL" id="APZ91721.1"/>
    </source>
</evidence>
<dbReference type="Proteomes" id="UP000187735">
    <property type="component" value="Chromosome"/>
</dbReference>
<dbReference type="SUPFAM" id="SSF52091">
    <property type="entry name" value="SpoIIaa-like"/>
    <property type="match status" value="1"/>
</dbReference>
<name>A0A1P8WCD3_9PLAN</name>
<comment type="similarity">
    <text evidence="1 2">Belongs to the anti-sigma-factor antagonist family.</text>
</comment>
<dbReference type="OrthoDB" id="218403at2"/>
<dbReference type="AlphaFoldDB" id="A0A1P8WCD3"/>
<dbReference type="RefSeq" id="WP_077023441.1">
    <property type="nucleotide sequence ID" value="NZ_CP017641.1"/>
</dbReference>
<keyword evidence="5" id="KW-1185">Reference proteome</keyword>
<dbReference type="InterPro" id="IPR003658">
    <property type="entry name" value="Anti-sigma_ant"/>
</dbReference>
<dbReference type="GO" id="GO:0043856">
    <property type="term" value="F:anti-sigma factor antagonist activity"/>
    <property type="evidence" value="ECO:0007669"/>
    <property type="project" value="InterPro"/>
</dbReference>
<dbReference type="Gene3D" id="3.30.750.24">
    <property type="entry name" value="STAS domain"/>
    <property type="match status" value="1"/>
</dbReference>
<dbReference type="STRING" id="1891926.Fuma_01312"/>
<dbReference type="PANTHER" id="PTHR33495:SF2">
    <property type="entry name" value="ANTI-SIGMA FACTOR ANTAGONIST TM_1081-RELATED"/>
    <property type="match status" value="1"/>
</dbReference>
<feature type="domain" description="STAS" evidence="3">
    <location>
        <begin position="5"/>
        <end position="114"/>
    </location>
</feature>
<accession>A0A1P8WCD3</accession>